<evidence type="ECO:0000256" key="12">
    <source>
        <dbReference type="SAM" id="Phobius"/>
    </source>
</evidence>
<sequence>MSSRRLIFDSSSSSTSRGRLIFLSSPSSVFSGTGYDLLLIFGLGFQFMVYQHIMLESQGVKSVVMGAGHDASKRPRFFTSQDEIYEEYYEELLPEKKRRLTSEQICMLERSFEEENKLEPERKSELAKKLGLQPRQVAVWFQNRRARWKNKQVENDYDCLKASYDALVLDHDAVRKDNERLRCQVSFLLEKLQANDQQGASGVTVLSPDDQAALGADPMALNFQKKVDDLLSTGSGAHAAVTAIGEPHLPVEESLLPESGHPVGPSDAGTHSEDDISNEGCSYYPNSVFTNRQQLQQQDVQLDEWLGCVESIFFH</sequence>
<feature type="transmembrane region" description="Helical" evidence="12">
    <location>
        <begin position="20"/>
        <end position="45"/>
    </location>
</feature>
<reference evidence="14 15" key="1">
    <citation type="submission" date="2020-08" db="EMBL/GenBank/DDBJ databases">
        <title>Plant Genome Project.</title>
        <authorList>
            <person name="Zhang R.-G."/>
        </authorList>
    </citation>
    <scope>NUCLEOTIDE SEQUENCE [LARGE SCALE GENOMIC DNA]</scope>
    <source>
        <tissue evidence="14">Rhizome</tissue>
    </source>
</reference>
<evidence type="ECO:0000256" key="4">
    <source>
        <dbReference type="ARBA" id="ARBA00023155"/>
    </source>
</evidence>
<dbReference type="PRINTS" id="PR00031">
    <property type="entry name" value="HTHREPRESSR"/>
</dbReference>
<evidence type="ECO:0000259" key="13">
    <source>
        <dbReference type="PROSITE" id="PS50071"/>
    </source>
</evidence>
<keyword evidence="12" id="KW-0472">Membrane</keyword>
<dbReference type="GO" id="GO:0045893">
    <property type="term" value="P:positive regulation of DNA-templated transcription"/>
    <property type="evidence" value="ECO:0007669"/>
    <property type="project" value="TreeGrafter"/>
</dbReference>
<feature type="DNA-binding region" description="Homeobox" evidence="8">
    <location>
        <begin position="93"/>
        <end position="152"/>
    </location>
</feature>
<dbReference type="Pfam" id="PF02183">
    <property type="entry name" value="HALZ"/>
    <property type="match status" value="1"/>
</dbReference>
<dbReference type="PANTHER" id="PTHR24326:SF497">
    <property type="entry name" value="HOMEOBOX-LEUCINE ZIPPER PROTEIN HAT5"/>
    <property type="match status" value="1"/>
</dbReference>
<comment type="caution">
    <text evidence="14">The sequence shown here is derived from an EMBL/GenBank/DDBJ whole genome shotgun (WGS) entry which is preliminary data.</text>
</comment>
<evidence type="ECO:0000256" key="2">
    <source>
        <dbReference type="ARBA" id="ARBA00023015"/>
    </source>
</evidence>
<dbReference type="AlphaFoldDB" id="A0A8J5I5E6"/>
<evidence type="ECO:0000256" key="5">
    <source>
        <dbReference type="ARBA" id="ARBA00023163"/>
    </source>
</evidence>
<comment type="function">
    <text evidence="10">Transcription factor.</text>
</comment>
<evidence type="ECO:0000256" key="7">
    <source>
        <dbReference type="ARBA" id="ARBA00025748"/>
    </source>
</evidence>
<dbReference type="PROSITE" id="PS50071">
    <property type="entry name" value="HOMEOBOX_2"/>
    <property type="match status" value="1"/>
</dbReference>
<dbReference type="Gene3D" id="1.10.10.60">
    <property type="entry name" value="Homeodomain-like"/>
    <property type="match status" value="1"/>
</dbReference>
<keyword evidence="12" id="KW-0812">Transmembrane</keyword>
<keyword evidence="4 8" id="KW-0371">Homeobox</keyword>
<comment type="subcellular location">
    <subcellularLocation>
        <location evidence="1 8 9">Nucleus</location>
    </subcellularLocation>
</comment>
<evidence type="ECO:0000256" key="11">
    <source>
        <dbReference type="SAM" id="MobiDB-lite"/>
    </source>
</evidence>
<dbReference type="CDD" id="cd00086">
    <property type="entry name" value="homeodomain"/>
    <property type="match status" value="1"/>
</dbReference>
<feature type="region of interest" description="Disordered" evidence="11">
    <location>
        <begin position="253"/>
        <end position="277"/>
    </location>
</feature>
<dbReference type="InterPro" id="IPR003106">
    <property type="entry name" value="Leu_zip_homeo"/>
</dbReference>
<dbReference type="InterPro" id="IPR000047">
    <property type="entry name" value="HTH_motif"/>
</dbReference>
<evidence type="ECO:0000256" key="10">
    <source>
        <dbReference type="RuleBase" id="RU369038"/>
    </source>
</evidence>
<dbReference type="GO" id="GO:0005634">
    <property type="term" value="C:nucleus"/>
    <property type="evidence" value="ECO:0007669"/>
    <property type="project" value="UniProtKB-SubCell"/>
</dbReference>
<comment type="similarity">
    <text evidence="7 10">Belongs to the HD-ZIP homeobox family. Class I subfamily.</text>
</comment>
<evidence type="ECO:0000256" key="9">
    <source>
        <dbReference type="RuleBase" id="RU000682"/>
    </source>
</evidence>
<dbReference type="EMBL" id="JACMSC010000003">
    <property type="protein sequence ID" value="KAG6528996.1"/>
    <property type="molecule type" value="Genomic_DNA"/>
</dbReference>
<keyword evidence="2 10" id="KW-0805">Transcription regulation</keyword>
<evidence type="ECO:0000256" key="6">
    <source>
        <dbReference type="ARBA" id="ARBA00023242"/>
    </source>
</evidence>
<evidence type="ECO:0000256" key="1">
    <source>
        <dbReference type="ARBA" id="ARBA00004123"/>
    </source>
</evidence>
<accession>A0A8J5I5E6</accession>
<keyword evidence="6 8" id="KW-0539">Nucleus</keyword>
<dbReference type="FunFam" id="1.10.10.60:FF:000144">
    <property type="entry name" value="homeobox-leucine zipper protein ATHB-6-like"/>
    <property type="match status" value="1"/>
</dbReference>
<keyword evidence="12" id="KW-1133">Transmembrane helix</keyword>
<dbReference type="GO" id="GO:0000976">
    <property type="term" value="F:transcription cis-regulatory region binding"/>
    <property type="evidence" value="ECO:0007669"/>
    <property type="project" value="UniProtKB-ARBA"/>
</dbReference>
<name>A0A8J5I5E6_ZINOF</name>
<dbReference type="InterPro" id="IPR009057">
    <property type="entry name" value="Homeodomain-like_sf"/>
</dbReference>
<keyword evidence="15" id="KW-1185">Reference proteome</keyword>
<dbReference type="Proteomes" id="UP000734854">
    <property type="component" value="Unassembled WGS sequence"/>
</dbReference>
<gene>
    <name evidence="14" type="ORF">ZIOFF_011188</name>
</gene>
<dbReference type="Pfam" id="PF00046">
    <property type="entry name" value="Homeodomain"/>
    <property type="match status" value="1"/>
</dbReference>
<dbReference type="SMART" id="SM00389">
    <property type="entry name" value="HOX"/>
    <property type="match status" value="1"/>
</dbReference>
<evidence type="ECO:0000313" key="15">
    <source>
        <dbReference type="Proteomes" id="UP000734854"/>
    </source>
</evidence>
<evidence type="ECO:0000256" key="8">
    <source>
        <dbReference type="PROSITE-ProRule" id="PRU00108"/>
    </source>
</evidence>
<evidence type="ECO:0000256" key="3">
    <source>
        <dbReference type="ARBA" id="ARBA00023125"/>
    </source>
</evidence>
<dbReference type="InterPro" id="IPR001356">
    <property type="entry name" value="HD"/>
</dbReference>
<protein>
    <recommendedName>
        <fullName evidence="10">Homeobox-leucine zipper protein</fullName>
    </recommendedName>
    <alternativeName>
        <fullName evidence="10">HD-ZIP protein</fullName>
    </alternativeName>
    <alternativeName>
        <fullName evidence="10">Homeodomain transcription factor</fullName>
    </alternativeName>
</protein>
<keyword evidence="5 10" id="KW-0804">Transcription</keyword>
<keyword evidence="3 8" id="KW-0238">DNA-binding</keyword>
<dbReference type="InterPro" id="IPR045224">
    <property type="entry name" value="HDZip_class_I_plant"/>
</dbReference>
<proteinExistence type="inferred from homology"/>
<dbReference type="PROSITE" id="PS00027">
    <property type="entry name" value="HOMEOBOX_1"/>
    <property type="match status" value="1"/>
</dbReference>
<evidence type="ECO:0000313" key="14">
    <source>
        <dbReference type="EMBL" id="KAG6528996.1"/>
    </source>
</evidence>
<dbReference type="InterPro" id="IPR017970">
    <property type="entry name" value="Homeobox_CS"/>
</dbReference>
<dbReference type="GO" id="GO:0000981">
    <property type="term" value="F:DNA-binding transcription factor activity, RNA polymerase II-specific"/>
    <property type="evidence" value="ECO:0007669"/>
    <property type="project" value="UniProtKB-UniRule"/>
</dbReference>
<dbReference type="PANTHER" id="PTHR24326">
    <property type="entry name" value="HOMEOBOX-LEUCINE ZIPPER PROTEIN"/>
    <property type="match status" value="1"/>
</dbReference>
<dbReference type="SUPFAM" id="SSF46689">
    <property type="entry name" value="Homeodomain-like"/>
    <property type="match status" value="1"/>
</dbReference>
<feature type="domain" description="Homeobox" evidence="13">
    <location>
        <begin position="91"/>
        <end position="151"/>
    </location>
</feature>
<organism evidence="14 15">
    <name type="scientific">Zingiber officinale</name>
    <name type="common">Ginger</name>
    <name type="synonym">Amomum zingiber</name>
    <dbReference type="NCBI Taxonomy" id="94328"/>
    <lineage>
        <taxon>Eukaryota</taxon>
        <taxon>Viridiplantae</taxon>
        <taxon>Streptophyta</taxon>
        <taxon>Embryophyta</taxon>
        <taxon>Tracheophyta</taxon>
        <taxon>Spermatophyta</taxon>
        <taxon>Magnoliopsida</taxon>
        <taxon>Liliopsida</taxon>
        <taxon>Zingiberales</taxon>
        <taxon>Zingiberaceae</taxon>
        <taxon>Zingiber</taxon>
    </lineage>
</organism>